<dbReference type="OrthoDB" id="428271at2"/>
<evidence type="ECO:0000256" key="1">
    <source>
        <dbReference type="SAM" id="Phobius"/>
    </source>
</evidence>
<dbReference type="AlphaFoldDB" id="A0A0M2PUJ3"/>
<keyword evidence="3" id="KW-1185">Reference proteome</keyword>
<evidence type="ECO:0000313" key="2">
    <source>
        <dbReference type="EMBL" id="KKI99789.1"/>
    </source>
</evidence>
<accession>A0A0M2PUJ3</accession>
<feature type="transmembrane region" description="Helical" evidence="1">
    <location>
        <begin position="7"/>
        <end position="28"/>
    </location>
</feature>
<reference evidence="2" key="1">
    <citation type="submission" date="2012-04" db="EMBL/GenBank/DDBJ databases">
        <authorList>
            <person name="Borisov I.G."/>
            <person name="Ivanikova N.V."/>
            <person name="Pinevich A.V."/>
        </authorList>
    </citation>
    <scope>NUCLEOTIDE SEQUENCE</scope>
    <source>
        <strain evidence="2">CALU 1027</strain>
    </source>
</reference>
<keyword evidence="1" id="KW-0472">Membrane</keyword>
<gene>
    <name evidence="2" type="ORF">PROH_07975</name>
</gene>
<dbReference type="Proteomes" id="UP000034681">
    <property type="component" value="Unassembled WGS sequence"/>
</dbReference>
<dbReference type="EMBL" id="AJTX02000004">
    <property type="protein sequence ID" value="KKI99789.1"/>
    <property type="molecule type" value="Genomic_DNA"/>
</dbReference>
<feature type="transmembrane region" description="Helical" evidence="1">
    <location>
        <begin position="40"/>
        <end position="61"/>
    </location>
</feature>
<keyword evidence="1" id="KW-1133">Transmembrane helix</keyword>
<comment type="caution">
    <text evidence="2">The sequence shown here is derived from an EMBL/GenBank/DDBJ whole genome shotgun (WGS) entry which is preliminary data.</text>
</comment>
<protein>
    <submittedName>
        <fullName evidence="2">Uncharacterized protein</fullName>
    </submittedName>
</protein>
<sequence length="68" mass="7200">MAPTPSPASILAFLVKVFGLSLGLSLLIKYGGPLLPLPATSGVALAMVLALPLTMTAVLSWQRWRQRP</sequence>
<proteinExistence type="predicted"/>
<evidence type="ECO:0000313" key="3">
    <source>
        <dbReference type="Proteomes" id="UP000034681"/>
    </source>
</evidence>
<name>A0A0M2PUJ3_PROHO</name>
<dbReference type="RefSeq" id="WP_016923735.1">
    <property type="nucleotide sequence ID" value="NZ_KB235933.1"/>
</dbReference>
<organism evidence="2 3">
    <name type="scientific">Prochlorothrix hollandica PCC 9006 = CALU 1027</name>
    <dbReference type="NCBI Taxonomy" id="317619"/>
    <lineage>
        <taxon>Bacteria</taxon>
        <taxon>Bacillati</taxon>
        <taxon>Cyanobacteriota</taxon>
        <taxon>Cyanophyceae</taxon>
        <taxon>Prochlorotrichales</taxon>
        <taxon>Prochlorotrichaceae</taxon>
        <taxon>Prochlorothrix</taxon>
    </lineage>
</organism>
<keyword evidence="1" id="KW-0812">Transmembrane</keyword>